<accession>A0A2H1W1I3</accession>
<reference evidence="2" key="1">
    <citation type="submission" date="2016-07" db="EMBL/GenBank/DDBJ databases">
        <authorList>
            <person name="Bretaudeau A."/>
        </authorList>
    </citation>
    <scope>NUCLEOTIDE SEQUENCE</scope>
    <source>
        <strain evidence="2">Rice</strain>
        <tissue evidence="2">Whole body</tissue>
    </source>
</reference>
<feature type="region of interest" description="Disordered" evidence="1">
    <location>
        <begin position="66"/>
        <end position="87"/>
    </location>
</feature>
<sequence length="87" mass="9848">MAAKLTATIFNFDNYTIDCDGRLWPETLENWEHRTAKCENHPMTSLVLGEARESVSLLLTKNHPVPTPAFRTGAPTDHLTVSNRRQL</sequence>
<name>A0A2H1W1I3_SPOFR</name>
<evidence type="ECO:0000313" key="2">
    <source>
        <dbReference type="EMBL" id="SOQ46364.1"/>
    </source>
</evidence>
<gene>
    <name evidence="2" type="ORF">SFRICE_029872</name>
</gene>
<organism evidence="2">
    <name type="scientific">Spodoptera frugiperda</name>
    <name type="common">Fall armyworm</name>
    <dbReference type="NCBI Taxonomy" id="7108"/>
    <lineage>
        <taxon>Eukaryota</taxon>
        <taxon>Metazoa</taxon>
        <taxon>Ecdysozoa</taxon>
        <taxon>Arthropoda</taxon>
        <taxon>Hexapoda</taxon>
        <taxon>Insecta</taxon>
        <taxon>Pterygota</taxon>
        <taxon>Neoptera</taxon>
        <taxon>Endopterygota</taxon>
        <taxon>Lepidoptera</taxon>
        <taxon>Glossata</taxon>
        <taxon>Ditrysia</taxon>
        <taxon>Noctuoidea</taxon>
        <taxon>Noctuidae</taxon>
        <taxon>Amphipyrinae</taxon>
        <taxon>Spodoptera</taxon>
    </lineage>
</organism>
<protein>
    <submittedName>
        <fullName evidence="2">SFRICE_029872</fullName>
    </submittedName>
</protein>
<proteinExistence type="predicted"/>
<dbReference type="AlphaFoldDB" id="A0A2H1W1I3"/>
<dbReference type="EMBL" id="ODYU01005475">
    <property type="protein sequence ID" value="SOQ46364.1"/>
    <property type="molecule type" value="Genomic_DNA"/>
</dbReference>
<evidence type="ECO:0000256" key="1">
    <source>
        <dbReference type="SAM" id="MobiDB-lite"/>
    </source>
</evidence>